<keyword evidence="2" id="KW-1185">Reference proteome</keyword>
<proteinExistence type="predicted"/>
<accession>A0ABU6NRM2</accession>
<organism evidence="1 2">
    <name type="scientific">Metabacillus fastidiosus</name>
    <dbReference type="NCBI Taxonomy" id="1458"/>
    <lineage>
        <taxon>Bacteria</taxon>
        <taxon>Bacillati</taxon>
        <taxon>Bacillota</taxon>
        <taxon>Bacilli</taxon>
        <taxon>Bacillales</taxon>
        <taxon>Bacillaceae</taxon>
        <taxon>Metabacillus</taxon>
    </lineage>
</organism>
<dbReference type="EMBL" id="JARTFS010000001">
    <property type="protein sequence ID" value="MED4399803.1"/>
    <property type="molecule type" value="Genomic_DNA"/>
</dbReference>
<protein>
    <submittedName>
        <fullName evidence="1">Uncharacterized protein</fullName>
    </submittedName>
</protein>
<evidence type="ECO:0000313" key="2">
    <source>
        <dbReference type="Proteomes" id="UP001342826"/>
    </source>
</evidence>
<comment type="caution">
    <text evidence="1">The sequence shown here is derived from an EMBL/GenBank/DDBJ whole genome shotgun (WGS) entry which is preliminary data.</text>
</comment>
<dbReference type="Proteomes" id="UP001342826">
    <property type="component" value="Unassembled WGS sequence"/>
</dbReference>
<gene>
    <name evidence="1" type="ORF">P9271_00320</name>
</gene>
<name>A0ABU6NRM2_9BACI</name>
<reference evidence="1 2" key="1">
    <citation type="submission" date="2023-03" db="EMBL/GenBank/DDBJ databases">
        <title>Bacillus Genome Sequencing.</title>
        <authorList>
            <person name="Dunlap C."/>
        </authorList>
    </citation>
    <scope>NUCLEOTIDE SEQUENCE [LARGE SCALE GENOMIC DNA]</scope>
    <source>
        <strain evidence="1 2">NRS-1717</strain>
    </source>
</reference>
<sequence length="41" mass="4969">MTRDKKVSEIEEVTGYSFEYLRSLSVKEIDKLYRERVEKRG</sequence>
<evidence type="ECO:0000313" key="1">
    <source>
        <dbReference type="EMBL" id="MED4399803.1"/>
    </source>
</evidence>
<dbReference type="RefSeq" id="WP_328014524.1">
    <property type="nucleotide sequence ID" value="NZ_JARTFS010000001.1"/>
</dbReference>